<feature type="transmembrane region" description="Helical" evidence="5">
    <location>
        <begin position="346"/>
        <end position="367"/>
    </location>
</feature>
<reference evidence="8 9" key="1">
    <citation type="submission" date="2017-12" db="EMBL/GenBank/DDBJ databases">
        <title>Taxonomic description and draft genome of Pradoshia cofamensis Gen. nov., sp. nov., a thermotolerant bacillale isolated from anterior gut of earthworm Eisenia fetida.</title>
        <authorList>
            <person name="Saha T."/>
            <person name="Chakraborty R."/>
        </authorList>
    </citation>
    <scope>NUCLEOTIDE SEQUENCE [LARGE SCALE GENOMIC DNA]</scope>
    <source>
        <strain evidence="8 9">EAG3</strain>
    </source>
</reference>
<keyword evidence="5" id="KW-1003">Cell membrane</keyword>
<feature type="transmembrane region" description="Helical" evidence="5">
    <location>
        <begin position="42"/>
        <end position="62"/>
    </location>
</feature>
<feature type="transmembrane region" description="Helical" evidence="5">
    <location>
        <begin position="209"/>
        <end position="227"/>
    </location>
</feature>
<feature type="transmembrane region" description="Helical" evidence="5">
    <location>
        <begin position="388"/>
        <end position="419"/>
    </location>
</feature>
<feature type="transmembrane region" description="Helical" evidence="5">
    <location>
        <begin position="164"/>
        <end position="189"/>
    </location>
</feature>
<dbReference type="EC" id="7.1.1.-" evidence="5"/>
<feature type="transmembrane region" description="Helical" evidence="5">
    <location>
        <begin position="293"/>
        <end position="311"/>
    </location>
</feature>
<evidence type="ECO:0000256" key="1">
    <source>
        <dbReference type="ARBA" id="ARBA00004651"/>
    </source>
</evidence>
<dbReference type="GO" id="GO:0050136">
    <property type="term" value="F:NADH dehydrogenase (quinone) (non-electrogenic) activity"/>
    <property type="evidence" value="ECO:0007669"/>
    <property type="project" value="UniProtKB-UniRule"/>
</dbReference>
<dbReference type="GO" id="GO:0005886">
    <property type="term" value="C:plasma membrane"/>
    <property type="evidence" value="ECO:0007669"/>
    <property type="project" value="UniProtKB-SubCell"/>
</dbReference>
<comment type="similarity">
    <text evidence="5">Belongs to the complex I subunit 2 family.</text>
</comment>
<dbReference type="AlphaFoldDB" id="A0A2S7N214"/>
<feature type="transmembrane region" description="Helical" evidence="5">
    <location>
        <begin position="425"/>
        <end position="450"/>
    </location>
</feature>
<feature type="transmembrane region" description="Helical" evidence="5">
    <location>
        <begin position="6"/>
        <end position="30"/>
    </location>
</feature>
<comment type="function">
    <text evidence="5">NDH-1 shuttles electrons from NADH, via FMN and iron-sulfur (Fe-S) centers, to quinones in the respiratory chain. The immediate electron acceptor for the enzyme in this species is believed to be a menaquinone. Couples the redox reaction to proton translocation (for every two electrons transferred, four hydrogen ions are translocated across the cytoplasmic membrane), and thus conserves the redox energy in a proton gradient.</text>
</comment>
<evidence type="ECO:0000256" key="6">
    <source>
        <dbReference type="RuleBase" id="RU000320"/>
    </source>
</evidence>
<dbReference type="RefSeq" id="WP_104848559.1">
    <property type="nucleotide sequence ID" value="NZ_PKOZ01000002.1"/>
</dbReference>
<accession>A0A2S7N214</accession>
<comment type="subunit">
    <text evidence="5">NDH-1 is composed of 14 different subunits. Subunits NuoA, H, J, K, L, M, N constitute the membrane sector of the complex.</text>
</comment>
<evidence type="ECO:0000256" key="4">
    <source>
        <dbReference type="ARBA" id="ARBA00023136"/>
    </source>
</evidence>
<name>A0A2S7N214_9BACI</name>
<evidence type="ECO:0000256" key="3">
    <source>
        <dbReference type="ARBA" id="ARBA00022989"/>
    </source>
</evidence>
<keyword evidence="5" id="KW-0813">Transport</keyword>
<keyword evidence="4 5" id="KW-0472">Membrane</keyword>
<feature type="transmembrane region" description="Helical" evidence="5">
    <location>
        <begin position="318"/>
        <end position="340"/>
    </location>
</feature>
<comment type="subcellular location">
    <subcellularLocation>
        <location evidence="1 5">Cell membrane</location>
        <topology evidence="1 5">Multi-pass membrane protein</topology>
    </subcellularLocation>
    <subcellularLocation>
        <location evidence="6">Membrane</location>
        <topology evidence="6">Multi-pass membrane protein</topology>
    </subcellularLocation>
</comment>
<evidence type="ECO:0000256" key="5">
    <source>
        <dbReference type="HAMAP-Rule" id="MF_00445"/>
    </source>
</evidence>
<evidence type="ECO:0000259" key="7">
    <source>
        <dbReference type="Pfam" id="PF00361"/>
    </source>
</evidence>
<evidence type="ECO:0000313" key="8">
    <source>
        <dbReference type="EMBL" id="PQD96131.1"/>
    </source>
</evidence>
<evidence type="ECO:0000313" key="9">
    <source>
        <dbReference type="Proteomes" id="UP000239663"/>
    </source>
</evidence>
<keyword evidence="5" id="KW-0874">Quinone</keyword>
<dbReference type="HAMAP" id="MF_00445">
    <property type="entry name" value="NDH1_NuoN_1"/>
    <property type="match status" value="1"/>
</dbReference>
<keyword evidence="3 5" id="KW-1133">Transmembrane helix</keyword>
<comment type="caution">
    <text evidence="8">The sequence shown here is derived from an EMBL/GenBank/DDBJ whole genome shotgun (WGS) entry which is preliminary data.</text>
</comment>
<dbReference type="EMBL" id="PKOZ01000002">
    <property type="protein sequence ID" value="PQD96131.1"/>
    <property type="molecule type" value="Genomic_DNA"/>
</dbReference>
<feature type="transmembrane region" description="Helical" evidence="5">
    <location>
        <begin position="462"/>
        <end position="483"/>
    </location>
</feature>
<dbReference type="GO" id="GO:0008137">
    <property type="term" value="F:NADH dehydrogenase (ubiquinone) activity"/>
    <property type="evidence" value="ECO:0007669"/>
    <property type="project" value="InterPro"/>
</dbReference>
<dbReference type="GO" id="GO:0048038">
    <property type="term" value="F:quinone binding"/>
    <property type="evidence" value="ECO:0007669"/>
    <property type="project" value="UniProtKB-KW"/>
</dbReference>
<keyword evidence="5" id="KW-1278">Translocase</keyword>
<proteinExistence type="inferred from homology"/>
<dbReference type="InterPro" id="IPR010096">
    <property type="entry name" value="NADH-Q_OxRdtase_suN/2"/>
</dbReference>
<dbReference type="PANTHER" id="PTHR22773">
    <property type="entry name" value="NADH DEHYDROGENASE"/>
    <property type="match status" value="1"/>
</dbReference>
<feature type="transmembrane region" description="Helical" evidence="5">
    <location>
        <begin position="112"/>
        <end position="128"/>
    </location>
</feature>
<dbReference type="NCBIfam" id="TIGR01770">
    <property type="entry name" value="NDH_I_N"/>
    <property type="match status" value="1"/>
</dbReference>
<organism evidence="8 9">
    <name type="scientific">Pradoshia eiseniae</name>
    <dbReference type="NCBI Taxonomy" id="2064768"/>
    <lineage>
        <taxon>Bacteria</taxon>
        <taxon>Bacillati</taxon>
        <taxon>Bacillota</taxon>
        <taxon>Bacilli</taxon>
        <taxon>Bacillales</taxon>
        <taxon>Bacillaceae</taxon>
        <taxon>Pradoshia</taxon>
    </lineage>
</organism>
<evidence type="ECO:0000256" key="2">
    <source>
        <dbReference type="ARBA" id="ARBA00022692"/>
    </source>
</evidence>
<dbReference type="InterPro" id="IPR001750">
    <property type="entry name" value="ND/Mrp_TM"/>
</dbReference>
<dbReference type="Proteomes" id="UP000239663">
    <property type="component" value="Unassembled WGS sequence"/>
</dbReference>
<feature type="transmembrane region" description="Helical" evidence="5">
    <location>
        <begin position="82"/>
        <end position="100"/>
    </location>
</feature>
<feature type="domain" description="NADH:quinone oxidoreductase/Mrp antiporter transmembrane" evidence="7">
    <location>
        <begin position="131"/>
        <end position="437"/>
    </location>
</feature>
<feature type="transmembrane region" description="Helical" evidence="5">
    <location>
        <begin position="264"/>
        <end position="287"/>
    </location>
</feature>
<keyword evidence="2 5" id="KW-0812">Transmembrane</keyword>
<dbReference type="NCBIfam" id="NF004446">
    <property type="entry name" value="PRK05777.2-4"/>
    <property type="match status" value="1"/>
</dbReference>
<feature type="transmembrane region" description="Helical" evidence="5">
    <location>
        <begin position="134"/>
        <end position="152"/>
    </location>
</feature>
<comment type="catalytic activity">
    <reaction evidence="5">
        <text>a quinone + NADH + 5 H(+)(in) = a quinol + NAD(+) + 4 H(+)(out)</text>
        <dbReference type="Rhea" id="RHEA:57888"/>
        <dbReference type="ChEBI" id="CHEBI:15378"/>
        <dbReference type="ChEBI" id="CHEBI:24646"/>
        <dbReference type="ChEBI" id="CHEBI:57540"/>
        <dbReference type="ChEBI" id="CHEBI:57945"/>
        <dbReference type="ChEBI" id="CHEBI:132124"/>
    </reaction>
</comment>
<dbReference type="GO" id="GO:0042773">
    <property type="term" value="P:ATP synthesis coupled electron transport"/>
    <property type="evidence" value="ECO:0007669"/>
    <property type="project" value="InterPro"/>
</dbReference>
<dbReference type="Pfam" id="PF00361">
    <property type="entry name" value="Proton_antipo_M"/>
    <property type="match status" value="1"/>
</dbReference>
<gene>
    <name evidence="5" type="primary">nuoN</name>
    <name evidence="8" type="ORF">CYL18_05890</name>
</gene>
<dbReference type="OrthoDB" id="9811718at2"/>
<keyword evidence="9" id="KW-1185">Reference proteome</keyword>
<keyword evidence="5" id="KW-0520">NAD</keyword>
<sequence length="503" mass="54869">MDMDTLLSFNWSLMVPEFIILAAAVLLSILDLVMPREIGRRVLGWFAFVSVLLALAVVVGLTSAEAGSILYDTFVLDAFAKAFKIVLLIGSALVLLLAIDHQPSAGMKPYQGEFYYLFLTALLGGMMMTSSADLITLFVGLELLSVSSYILAGMRKHSIKSTEAAMKYVVNGGISTAIVLFAMSYLYGLGGTTNLYELSNQFAIETNEQYQYIAGLSFFILLVGLSFKLATVPFHMWAPDVYEGSPTPVTAFLSIVSKAAGFALLLRMLVTVYMTATVDSIGFLSIFTANDQYIAVLAGITMLVGNMIALRQRSLKRMLAYSSIGHAGYLLAAVAAFGQYTIEALWFYLIAYVFMVAGALAIVQFVVGDKDDDVYAMAGLYKRAPWQAVSMTIFLLSLAGIPLTAGFIGKLNIFVSFFAKENGNYILAAIMLIATIISYVFYFNVMVHMFARPGEKRRESSLSLPMGLAIGFCLVGTLALGLFPNVLLDFYQGNFADMVNLLR</sequence>
<protein>
    <recommendedName>
        <fullName evidence="5">NADH-quinone oxidoreductase subunit N</fullName>
        <ecNumber evidence="5">7.1.1.-</ecNumber>
    </recommendedName>
    <alternativeName>
        <fullName evidence="5">NADH dehydrogenase I subunit N</fullName>
    </alternativeName>
    <alternativeName>
        <fullName evidence="5">NDH-1 subunit N</fullName>
    </alternativeName>
</protein>